<keyword evidence="2" id="KW-1185">Reference proteome</keyword>
<name>A0A804LE44_MAIZE</name>
<dbReference type="InParanoid" id="A0A804LE44"/>
<dbReference type="Gramene" id="Zm00001eb004810_T001">
    <property type="protein sequence ID" value="Zm00001eb004810_P001"/>
    <property type="gene ID" value="Zm00001eb004810"/>
</dbReference>
<proteinExistence type="predicted"/>
<dbReference type="AlphaFoldDB" id="A0A804LE44"/>
<accession>A0A804LE44</accession>
<dbReference type="EnsemblPlants" id="Zm00001eb004810_T001">
    <property type="protein sequence ID" value="Zm00001eb004810_P001"/>
    <property type="gene ID" value="Zm00001eb004810"/>
</dbReference>
<dbReference type="Proteomes" id="UP000007305">
    <property type="component" value="Chromosome 1"/>
</dbReference>
<organism evidence="1 2">
    <name type="scientific">Zea mays</name>
    <name type="common">Maize</name>
    <dbReference type="NCBI Taxonomy" id="4577"/>
    <lineage>
        <taxon>Eukaryota</taxon>
        <taxon>Viridiplantae</taxon>
        <taxon>Streptophyta</taxon>
        <taxon>Embryophyta</taxon>
        <taxon>Tracheophyta</taxon>
        <taxon>Spermatophyta</taxon>
        <taxon>Magnoliopsida</taxon>
        <taxon>Liliopsida</taxon>
        <taxon>Poales</taxon>
        <taxon>Poaceae</taxon>
        <taxon>PACMAD clade</taxon>
        <taxon>Panicoideae</taxon>
        <taxon>Andropogonodae</taxon>
        <taxon>Andropogoneae</taxon>
        <taxon>Tripsacinae</taxon>
        <taxon>Zea</taxon>
    </lineage>
</organism>
<protein>
    <submittedName>
        <fullName evidence="1">Uncharacterized protein</fullName>
    </submittedName>
</protein>
<evidence type="ECO:0000313" key="2">
    <source>
        <dbReference type="Proteomes" id="UP000007305"/>
    </source>
</evidence>
<reference evidence="2" key="1">
    <citation type="submission" date="2015-12" db="EMBL/GenBank/DDBJ databases">
        <title>Update maize B73 reference genome by single molecule sequencing technologies.</title>
        <authorList>
            <consortium name="Maize Genome Sequencing Project"/>
            <person name="Ware D."/>
        </authorList>
    </citation>
    <scope>NUCLEOTIDE SEQUENCE [LARGE SCALE GENOMIC DNA]</scope>
    <source>
        <strain evidence="2">cv. B73</strain>
    </source>
</reference>
<reference evidence="1" key="3">
    <citation type="submission" date="2021-05" db="UniProtKB">
        <authorList>
            <consortium name="EnsemblPlants"/>
        </authorList>
    </citation>
    <scope>IDENTIFICATION</scope>
    <source>
        <strain evidence="1">cv. B73</strain>
    </source>
</reference>
<evidence type="ECO:0000313" key="1">
    <source>
        <dbReference type="EnsemblPlants" id="Zm00001eb004810_P001"/>
    </source>
</evidence>
<sequence>MLSLLDVRYAGGFGLCNVKSKLLRQGMWLGNDDVRQTPLSVVWIASKAGRMSRVGPRIKFGSLVGEESELPRVGRVSRLGNDGASRPSSFCAVLVAVVLLMQCCNVVVAARPLLLMQSPAVATADGGWLEMIMQVLQGPGSNNHNCQAPNGSCP</sequence>
<reference evidence="1" key="2">
    <citation type="submission" date="2019-07" db="EMBL/GenBank/DDBJ databases">
        <authorList>
            <person name="Seetharam A."/>
            <person name="Woodhouse M."/>
            <person name="Cannon E."/>
        </authorList>
    </citation>
    <scope>NUCLEOTIDE SEQUENCE [LARGE SCALE GENOMIC DNA]</scope>
    <source>
        <strain evidence="1">cv. B73</strain>
    </source>
</reference>